<dbReference type="GO" id="GO:0016491">
    <property type="term" value="F:oxidoreductase activity"/>
    <property type="evidence" value="ECO:0007669"/>
    <property type="project" value="InterPro"/>
</dbReference>
<evidence type="ECO:0000313" key="5">
    <source>
        <dbReference type="EMBL" id="RDE04890.1"/>
    </source>
</evidence>
<organism evidence="5 6">
    <name type="scientific">Sphingomonas aracearum</name>
    <dbReference type="NCBI Taxonomy" id="2283317"/>
    <lineage>
        <taxon>Bacteria</taxon>
        <taxon>Pseudomonadati</taxon>
        <taxon>Pseudomonadota</taxon>
        <taxon>Alphaproteobacteria</taxon>
        <taxon>Sphingomonadales</taxon>
        <taxon>Sphingomonadaceae</taxon>
        <taxon>Sphingomonas</taxon>
    </lineage>
</organism>
<feature type="domain" description="FAD/NAD(P)-binding" evidence="4">
    <location>
        <begin position="390"/>
        <end position="640"/>
    </location>
</feature>
<dbReference type="Pfam" id="PF01041">
    <property type="entry name" value="DegT_DnrJ_EryC1"/>
    <property type="match status" value="1"/>
</dbReference>
<protein>
    <submittedName>
        <fullName evidence="5">Aminotransferase DegT</fullName>
    </submittedName>
</protein>
<dbReference type="Pfam" id="PF07992">
    <property type="entry name" value="Pyr_redox_2"/>
    <property type="match status" value="1"/>
</dbReference>
<keyword evidence="5" id="KW-0808">Transferase</keyword>
<dbReference type="AlphaFoldDB" id="A0A369VUL7"/>
<dbReference type="InterPro" id="IPR015424">
    <property type="entry name" value="PyrdxlP-dep_Trfase"/>
</dbReference>
<evidence type="ECO:0000256" key="3">
    <source>
        <dbReference type="RuleBase" id="RU004508"/>
    </source>
</evidence>
<comment type="similarity">
    <text evidence="2 3">Belongs to the DegT/DnrJ/EryC1 family.</text>
</comment>
<evidence type="ECO:0000256" key="2">
    <source>
        <dbReference type="ARBA" id="ARBA00037999"/>
    </source>
</evidence>
<dbReference type="InterPro" id="IPR000653">
    <property type="entry name" value="DegT/StrS_aminotransferase"/>
</dbReference>
<dbReference type="Gene3D" id="3.50.50.60">
    <property type="entry name" value="FAD/NAD(P)-binding domain"/>
    <property type="match status" value="1"/>
</dbReference>
<dbReference type="GO" id="GO:0000271">
    <property type="term" value="P:polysaccharide biosynthetic process"/>
    <property type="evidence" value="ECO:0007669"/>
    <property type="project" value="TreeGrafter"/>
</dbReference>
<dbReference type="GO" id="GO:0008483">
    <property type="term" value="F:transaminase activity"/>
    <property type="evidence" value="ECO:0007669"/>
    <property type="project" value="UniProtKB-KW"/>
</dbReference>
<comment type="caution">
    <text evidence="5">The sequence shown here is derived from an EMBL/GenBank/DDBJ whole genome shotgun (WGS) entry which is preliminary data.</text>
</comment>
<evidence type="ECO:0000256" key="1">
    <source>
        <dbReference type="ARBA" id="ARBA00022898"/>
    </source>
</evidence>
<keyword evidence="5" id="KW-0032">Aminotransferase</keyword>
<dbReference type="PRINTS" id="PR00368">
    <property type="entry name" value="FADPNR"/>
</dbReference>
<reference evidence="5 6" key="1">
    <citation type="submission" date="2018-07" db="EMBL/GenBank/DDBJ databases">
        <title>a novel species of Sphingomonas isolated from the rhizosphere soil of Araceae plant.</title>
        <authorList>
            <person name="Zhiyong W."/>
            <person name="Qinglan Z."/>
            <person name="Zhiwei F."/>
            <person name="Ding X."/>
            <person name="Gejiao W."/>
            <person name="Shixue Z."/>
        </authorList>
    </citation>
    <scope>NUCLEOTIDE SEQUENCE [LARGE SCALE GENOMIC DNA]</scope>
    <source>
        <strain evidence="5 6">WZY 27</strain>
    </source>
</reference>
<dbReference type="Gene3D" id="3.40.640.10">
    <property type="entry name" value="Type I PLP-dependent aspartate aminotransferase-like (Major domain)"/>
    <property type="match status" value="1"/>
</dbReference>
<sequence>MLRYPLIAPQPPRLSDMTDGLRRIEASGTFSNNGPEVRAFEAEATERLFGGKGASLAVSNATLGLMVAIHEAAGPHSGGKLALMPALTFAATGQAALWAGLTPLICDIDRDDWGACARAEERLLAEHGERVAVIVPYATFGNAIDLDRYAWLSREFGVGVVIDAAASLGTTDADGEGFGADAPFAVVYSMHATKTFAVAEGGLIHSGNAALIDSLRGRINFGFQGHRSASVLGVNAKLPEVTALMARAKLAEIDAVCANRSAVDAAYAAHLDGLTLQKTSGRRRAMQFMPALLPRELAPRRDAILAALAEDGIGAATYFSPHLGQQPLFRDRAMLTATPVADEIAARIVSLPITDAMAPADAAIVSDAMNRIVADERARLAAPPRGAVAEVVIVGGGPAGTALLTAATKRGLLPSFARGLVLIERDEVVGGGRLGHYAINSDSTAETFLSAVKDNAHPELAALVDHPVGRAVARHSGALGVPLFEAGPLLRETGDRLATLVTHHGGTVLTGHEVLATRQLPGGLWSTTVRRRADGTTFEQLSRNVVIATGGHQPLDRLATMEVAGAPLRDLAADRLMQSDEVLALGGLAQVADLLAGRRAPKVAVIGGSTSALTAVALMLRSRPGIPFGTGGVTLLHRRPLRPFYHSVEAARAEGFTDFTDDDICPVSGFVYRLGGFRLEARELVLRMLQVDGRAPDPRVATHRIAGEEDEAARAIVREADLVVAALGYRPYALSVAQADGTPLDLAAAHDRPMVDPHCRVLDAGGAPVPGLYGIGLAAGFVPWGHLGGEKSFRGQANGLWLWQNDVGLMIVDQILGGQVQGGEARAVA</sequence>
<proteinExistence type="inferred from homology"/>
<keyword evidence="6" id="KW-1185">Reference proteome</keyword>
<dbReference type="OrthoDB" id="9768668at2"/>
<dbReference type="PANTHER" id="PTHR30244">
    <property type="entry name" value="TRANSAMINASE"/>
    <property type="match status" value="1"/>
</dbReference>
<name>A0A369VUL7_9SPHN</name>
<dbReference type="RefSeq" id="WP_114688628.1">
    <property type="nucleotide sequence ID" value="NZ_QQNB01000003.1"/>
</dbReference>
<dbReference type="PANTHER" id="PTHR30244:SF9">
    <property type="entry name" value="PROTEIN RV3402C"/>
    <property type="match status" value="1"/>
</dbReference>
<dbReference type="Proteomes" id="UP000253918">
    <property type="component" value="Unassembled WGS sequence"/>
</dbReference>
<dbReference type="SUPFAM" id="SSF53383">
    <property type="entry name" value="PLP-dependent transferases"/>
    <property type="match status" value="1"/>
</dbReference>
<accession>A0A369VUL7</accession>
<dbReference type="InterPro" id="IPR015421">
    <property type="entry name" value="PyrdxlP-dep_Trfase_major"/>
</dbReference>
<dbReference type="SUPFAM" id="SSF51905">
    <property type="entry name" value="FAD/NAD(P)-binding domain"/>
    <property type="match status" value="1"/>
</dbReference>
<dbReference type="EMBL" id="QQNB01000003">
    <property type="protein sequence ID" value="RDE04890.1"/>
    <property type="molecule type" value="Genomic_DNA"/>
</dbReference>
<dbReference type="GO" id="GO:0030170">
    <property type="term" value="F:pyridoxal phosphate binding"/>
    <property type="evidence" value="ECO:0007669"/>
    <property type="project" value="TreeGrafter"/>
</dbReference>
<evidence type="ECO:0000259" key="4">
    <source>
        <dbReference type="Pfam" id="PF07992"/>
    </source>
</evidence>
<dbReference type="PRINTS" id="PR00411">
    <property type="entry name" value="PNDRDTASEI"/>
</dbReference>
<keyword evidence="1 3" id="KW-0663">Pyridoxal phosphate</keyword>
<dbReference type="InterPro" id="IPR023753">
    <property type="entry name" value="FAD/NAD-binding_dom"/>
</dbReference>
<gene>
    <name evidence="5" type="ORF">DVW87_15095</name>
</gene>
<dbReference type="InterPro" id="IPR036188">
    <property type="entry name" value="FAD/NAD-bd_sf"/>
</dbReference>
<evidence type="ECO:0000313" key="6">
    <source>
        <dbReference type="Proteomes" id="UP000253918"/>
    </source>
</evidence>